<feature type="compositionally biased region" description="Basic and acidic residues" evidence="1">
    <location>
        <begin position="255"/>
        <end position="277"/>
    </location>
</feature>
<name>A0A918G0R6_9PSEU</name>
<evidence type="ECO:0000259" key="2">
    <source>
        <dbReference type="Pfam" id="PF09664"/>
    </source>
</evidence>
<gene>
    <name evidence="4" type="ORF">GCM10010171_00400</name>
</gene>
<protein>
    <recommendedName>
        <fullName evidence="6">DUF2399 domain-containing protein</fullName>
    </recommendedName>
</protein>
<comment type="caution">
    <text evidence="4">The sequence shown here is derived from an EMBL/GenBank/DDBJ whole genome shotgun (WGS) entry which is preliminary data.</text>
</comment>
<evidence type="ECO:0008006" key="6">
    <source>
        <dbReference type="Google" id="ProtNLM"/>
    </source>
</evidence>
<evidence type="ECO:0000313" key="5">
    <source>
        <dbReference type="Proteomes" id="UP000660680"/>
    </source>
</evidence>
<feature type="region of interest" description="Disordered" evidence="1">
    <location>
        <begin position="239"/>
        <end position="279"/>
    </location>
</feature>
<feature type="region of interest" description="Disordered" evidence="1">
    <location>
        <begin position="296"/>
        <end position="424"/>
    </location>
</feature>
<feature type="domain" description="Conserved hypothetical protein CHP02679 N terminus" evidence="3">
    <location>
        <begin position="24"/>
        <end position="232"/>
    </location>
</feature>
<organism evidence="4 5">
    <name type="scientific">Actinokineospora fastidiosa</name>
    <dbReference type="NCBI Taxonomy" id="1816"/>
    <lineage>
        <taxon>Bacteria</taxon>
        <taxon>Bacillati</taxon>
        <taxon>Actinomycetota</taxon>
        <taxon>Actinomycetes</taxon>
        <taxon>Pseudonocardiales</taxon>
        <taxon>Pseudonocardiaceae</taxon>
        <taxon>Actinokineospora</taxon>
    </lineage>
</organism>
<dbReference type="EMBL" id="BMRB01000001">
    <property type="protein sequence ID" value="GGS12661.1"/>
    <property type="molecule type" value="Genomic_DNA"/>
</dbReference>
<evidence type="ECO:0000313" key="4">
    <source>
        <dbReference type="EMBL" id="GGS12661.1"/>
    </source>
</evidence>
<reference evidence="4" key="2">
    <citation type="submission" date="2020-09" db="EMBL/GenBank/DDBJ databases">
        <authorList>
            <person name="Sun Q."/>
            <person name="Ohkuma M."/>
        </authorList>
    </citation>
    <scope>NUCLEOTIDE SEQUENCE</scope>
    <source>
        <strain evidence="4">JCM 3276</strain>
    </source>
</reference>
<reference evidence="4" key="1">
    <citation type="journal article" date="2014" name="Int. J. Syst. Evol. Microbiol.">
        <title>Complete genome sequence of Corynebacterium casei LMG S-19264T (=DSM 44701T), isolated from a smear-ripened cheese.</title>
        <authorList>
            <consortium name="US DOE Joint Genome Institute (JGI-PGF)"/>
            <person name="Walter F."/>
            <person name="Albersmeier A."/>
            <person name="Kalinowski J."/>
            <person name="Ruckert C."/>
        </authorList>
    </citation>
    <scope>NUCLEOTIDE SEQUENCE</scope>
    <source>
        <strain evidence="4">JCM 3276</strain>
    </source>
</reference>
<evidence type="ECO:0000256" key="1">
    <source>
        <dbReference type="SAM" id="MobiDB-lite"/>
    </source>
</evidence>
<dbReference type="Proteomes" id="UP000660680">
    <property type="component" value="Unassembled WGS sequence"/>
</dbReference>
<dbReference type="InterPro" id="IPR024466">
    <property type="entry name" value="CHP02679_N"/>
</dbReference>
<evidence type="ECO:0000259" key="3">
    <source>
        <dbReference type="Pfam" id="PF11796"/>
    </source>
</evidence>
<dbReference type="Pfam" id="PF09664">
    <property type="entry name" value="DUF2399"/>
    <property type="match status" value="1"/>
</dbReference>
<keyword evidence="5" id="KW-1185">Reference proteome</keyword>
<sequence>MTPDPRRPEYEALWRQARKAVQRGQVKLGYKPSTPAATAAVSALFGRTLELGVGTTIRVADLDERVQAVFHCGLPDVLSAVHGEPVEFRPDQASVDAARREWTDDLLRSALASGGLAAAPWAQTWIDQVRRYAKIAPERLETPARQAAAVLARLNLSPTRPTTWLSRVEVARAAGDPHALDPGRKVATLVLRAAALAHDVPLPRTRRDETHLWERCGITDGVGQPVLVHGFPGLPGPTHLPLRALPHAPNGAAHGDSERDGNVHDGTARDGATHEGTAHGNTAHESIADATAQTASPLRNLPHPPAEAVPHGDPGHSAPPDRPTPSTEPGQDHTSNRSASDPAPLASTGGAHHSLSPTGPNPAPLAWASGIGPDDSPNPAAPSRAPEGALSTGAIHGSSPASPVAVHAAERASTGGSPGSAVPAGWGLVGLPRGVVRVCMRARLVEAVADAGLEVPVVCVSGRLNPTARVLVSRLVAAGCRVEAHTDFDPAGLVVMRELLALGATPWRMGADDYREALDHARANDIELPALDGDPGGTPWDPDLPAAMRAGWAVPEEVVTELLLSDL</sequence>
<dbReference type="AlphaFoldDB" id="A0A918G0R6"/>
<feature type="domain" description="DUF2399" evidence="2">
    <location>
        <begin position="432"/>
        <end position="567"/>
    </location>
</feature>
<proteinExistence type="predicted"/>
<accession>A0A918G0R6</accession>
<dbReference type="Pfam" id="PF11796">
    <property type="entry name" value="DUF3323"/>
    <property type="match status" value="1"/>
</dbReference>
<dbReference type="InterPro" id="IPR024465">
    <property type="entry name" value="DUF2399"/>
</dbReference>
<feature type="compositionally biased region" description="Low complexity" evidence="1">
    <location>
        <begin position="398"/>
        <end position="407"/>
    </location>
</feature>
<dbReference type="RefSeq" id="WP_189208238.1">
    <property type="nucleotide sequence ID" value="NZ_BMRB01000001.1"/>
</dbReference>